<accession>A0A9P9ANE4</accession>
<feature type="domain" description="Rad21/Rec8-like protein N-terminal" evidence="4">
    <location>
        <begin position="1"/>
        <end position="111"/>
    </location>
</feature>
<feature type="compositionally biased region" description="Basic and acidic residues" evidence="3">
    <location>
        <begin position="427"/>
        <end position="440"/>
    </location>
</feature>
<dbReference type="PANTHER" id="PTHR12585:SF70">
    <property type="entry name" value="RAD21_REC8 N TERMINAL DOMAIN PROTEIN (AFU_ORTHOLOGUE AFUA_6G02900)"/>
    <property type="match status" value="1"/>
</dbReference>
<dbReference type="Proteomes" id="UP000777438">
    <property type="component" value="Unassembled WGS sequence"/>
</dbReference>
<reference evidence="5 6" key="1">
    <citation type="journal article" date="2021" name="Nat. Commun.">
        <title>Genetic determinants of endophytism in the Arabidopsis root mycobiome.</title>
        <authorList>
            <person name="Mesny F."/>
            <person name="Miyauchi S."/>
            <person name="Thiergart T."/>
            <person name="Pickel B."/>
            <person name="Atanasova L."/>
            <person name="Karlsson M."/>
            <person name="Huettel B."/>
            <person name="Barry K.W."/>
            <person name="Haridas S."/>
            <person name="Chen C."/>
            <person name="Bauer D."/>
            <person name="Andreopoulos W."/>
            <person name="Pangilinan J."/>
            <person name="LaButti K."/>
            <person name="Riley R."/>
            <person name="Lipzen A."/>
            <person name="Clum A."/>
            <person name="Drula E."/>
            <person name="Henrissat B."/>
            <person name="Kohler A."/>
            <person name="Grigoriev I.V."/>
            <person name="Martin F.M."/>
            <person name="Hacquard S."/>
        </authorList>
    </citation>
    <scope>NUCLEOTIDE SEQUENCE [LARGE SCALE GENOMIC DNA]</scope>
    <source>
        <strain evidence="5 6">MPI-CAGE-CH-0241</strain>
    </source>
</reference>
<proteinExistence type="predicted"/>
<sequence length="632" mass="69958">MFYSPQILGDSKSGVSTIWLFATVGKTNHRQLTRKAIQKVDVPQACKTIIDPGAPLALRLQGNLLYGVSRVFSQQCHYVLSDAEKTQSDMLTFFRVMATSELDPKAGKAKRHQITLQDDPNFDIMNVFADFSINKELFTIPSQDSTQSMSQLTPFTQQSLSSGRDPTLLPFDFVQSSIYAGSPRLRSDLGQNSPYPMEVFHHLGEEEIDPFAGIGLEVDGDGNIVEIAELEPELPPLPGLDTQDIEMGGVTSGKNTGIFGGDNVLILGEDPLPDAVPFHKRRRTRKSSPCGSSSTDTTLEQRAVAPQGRGRPRKVPQMVDSDDRVSRQEFRSWSKDYLENMDACRKGPRAATRGQARKNAAMLLFGNGIANIGTLSKATGLAHPLAEHFSGASLQAQLNGKYPEEHEEQQRGQRRSSAEAFEDEEEEGRRVRQRPGDDSKFGQNLGNELVPEIGMDAAPPMEDYHSSSMVQGSRPPSVLGSMIRGPESAQKGQPDPSPLFRGDKAIDPVRRYSDLPGSVHGSDDFPQLHSQDYSVEDGVYDFSDNALVQQNSKELARDRGQTRLGDHPRCRWVDFEEIAIPDGHKKRFAAHTFLHVLTLLSRDQIKVEQEGIAEHRPFGTMRLGFICDPETE</sequence>
<name>A0A9P9ANE4_9HYPO</name>
<dbReference type="InterPro" id="IPR039781">
    <property type="entry name" value="Rad21/Rec8-like"/>
</dbReference>
<dbReference type="CDD" id="cd21789">
    <property type="entry name" value="Rad21_Rec8_M_SpRec8p-like"/>
    <property type="match status" value="1"/>
</dbReference>
<feature type="region of interest" description="Disordered" evidence="3">
    <location>
        <begin position="280"/>
        <end position="327"/>
    </location>
</feature>
<evidence type="ECO:0000259" key="4">
    <source>
        <dbReference type="Pfam" id="PF04825"/>
    </source>
</evidence>
<dbReference type="EMBL" id="JAGPYM010000013">
    <property type="protein sequence ID" value="KAH6887963.1"/>
    <property type="molecule type" value="Genomic_DNA"/>
</dbReference>
<dbReference type="InterPro" id="IPR006910">
    <property type="entry name" value="Rad21_Rec8_N"/>
</dbReference>
<dbReference type="GO" id="GO:0030892">
    <property type="term" value="C:mitotic cohesin complex"/>
    <property type="evidence" value="ECO:0007669"/>
    <property type="project" value="TreeGrafter"/>
</dbReference>
<keyword evidence="6" id="KW-1185">Reference proteome</keyword>
<evidence type="ECO:0000256" key="1">
    <source>
        <dbReference type="ARBA" id="ARBA00004123"/>
    </source>
</evidence>
<comment type="subcellular location">
    <subcellularLocation>
        <location evidence="1">Nucleus</location>
    </subcellularLocation>
</comment>
<dbReference type="OrthoDB" id="5427633at2759"/>
<dbReference type="GO" id="GO:0003682">
    <property type="term" value="F:chromatin binding"/>
    <property type="evidence" value="ECO:0007669"/>
    <property type="project" value="TreeGrafter"/>
</dbReference>
<feature type="compositionally biased region" description="Basic and acidic residues" evidence="3">
    <location>
        <begin position="402"/>
        <end position="411"/>
    </location>
</feature>
<dbReference type="GO" id="GO:0007064">
    <property type="term" value="P:mitotic sister chromatid cohesion"/>
    <property type="evidence" value="ECO:0007669"/>
    <property type="project" value="TreeGrafter"/>
</dbReference>
<feature type="region of interest" description="Disordered" evidence="3">
    <location>
        <begin position="400"/>
        <end position="504"/>
    </location>
</feature>
<evidence type="ECO:0000313" key="6">
    <source>
        <dbReference type="Proteomes" id="UP000777438"/>
    </source>
</evidence>
<evidence type="ECO:0000313" key="5">
    <source>
        <dbReference type="EMBL" id="KAH6887963.1"/>
    </source>
</evidence>
<feature type="compositionally biased region" description="Polar residues" evidence="3">
    <location>
        <begin position="287"/>
        <end position="300"/>
    </location>
</feature>
<dbReference type="GO" id="GO:0005634">
    <property type="term" value="C:nucleus"/>
    <property type="evidence" value="ECO:0007669"/>
    <property type="project" value="UniProtKB-SubCell"/>
</dbReference>
<dbReference type="Pfam" id="PF04825">
    <property type="entry name" value="Rad21_Rec8_N"/>
    <property type="match status" value="1"/>
</dbReference>
<dbReference type="PANTHER" id="PTHR12585">
    <property type="entry name" value="SCC1 / RAD21 FAMILY MEMBER"/>
    <property type="match status" value="1"/>
</dbReference>
<dbReference type="AlphaFoldDB" id="A0A9P9ANE4"/>
<protein>
    <submittedName>
        <fullName evidence="5">Rec8 like protein-domain-containing protein</fullName>
    </submittedName>
</protein>
<comment type="caution">
    <text evidence="5">The sequence shown here is derived from an EMBL/GenBank/DDBJ whole genome shotgun (WGS) entry which is preliminary data.</text>
</comment>
<organism evidence="5 6">
    <name type="scientific">Thelonectria olida</name>
    <dbReference type="NCBI Taxonomy" id="1576542"/>
    <lineage>
        <taxon>Eukaryota</taxon>
        <taxon>Fungi</taxon>
        <taxon>Dikarya</taxon>
        <taxon>Ascomycota</taxon>
        <taxon>Pezizomycotina</taxon>
        <taxon>Sordariomycetes</taxon>
        <taxon>Hypocreomycetidae</taxon>
        <taxon>Hypocreales</taxon>
        <taxon>Nectriaceae</taxon>
        <taxon>Thelonectria</taxon>
    </lineage>
</organism>
<evidence type="ECO:0000256" key="3">
    <source>
        <dbReference type="SAM" id="MobiDB-lite"/>
    </source>
</evidence>
<evidence type="ECO:0000256" key="2">
    <source>
        <dbReference type="ARBA" id="ARBA00023242"/>
    </source>
</evidence>
<gene>
    <name evidence="5" type="ORF">B0T10DRAFT_573962</name>
</gene>
<keyword evidence="2" id="KW-0539">Nucleus</keyword>